<dbReference type="InterPro" id="IPR022742">
    <property type="entry name" value="Hydrolase_4"/>
</dbReference>
<dbReference type="Pfam" id="PF12146">
    <property type="entry name" value="Hydrolase_4"/>
    <property type="match status" value="1"/>
</dbReference>
<feature type="domain" description="Serine aminopeptidase S33" evidence="2">
    <location>
        <begin position="63"/>
        <end position="141"/>
    </location>
</feature>
<dbReference type="EMBL" id="CP002156">
    <property type="protein sequence ID" value="ADM10200.1"/>
    <property type="molecule type" value="Genomic_DNA"/>
</dbReference>
<evidence type="ECO:0000256" key="1">
    <source>
        <dbReference type="SAM" id="MobiDB-lite"/>
    </source>
</evidence>
<feature type="region of interest" description="Disordered" evidence="1">
    <location>
        <begin position="1"/>
        <end position="21"/>
    </location>
</feature>
<gene>
    <name evidence="3" type="ordered locus">PB2503_10744</name>
</gene>
<protein>
    <recommendedName>
        <fullName evidence="2">Serine aminopeptidase S33 domain-containing protein</fullName>
    </recommendedName>
</protein>
<dbReference type="STRING" id="314260.PB2503_10744"/>
<dbReference type="Gene3D" id="3.40.50.1820">
    <property type="entry name" value="alpha/beta hydrolase"/>
    <property type="match status" value="1"/>
</dbReference>
<sequence length="238" mass="25439">MAPLSERAATPPPESPPMEPMMFGTSEAPLYGVYHDTAVPARRAALLVPPFGEETIRAHRPFLALATALSAAGVAVLRYDAFGTGNSAGDDRDVTKQTMIDSLLAADDELRAMSQAQKIVWIGLRFGSLVAMAAAEMRPPTRIVGWDAPAHAADHLADLIRRDPSAMRGDGAYPDELLGHPLPPSLAAQMTADWRGPSDETARVTTAAEEDWNADGALSTFRVPVRTISRLTALMAAR</sequence>
<dbReference type="eggNOG" id="COG1073">
    <property type="taxonomic scope" value="Bacteria"/>
</dbReference>
<reference evidence="3 4" key="2">
    <citation type="journal article" date="2011" name="J. Bacteriol.">
        <title>Complete genome sequence of strain HTCC2503T of Parvularcula bermudensis, the type species of the order "Parvularculales" in the class Alphaproteobacteria.</title>
        <authorList>
            <person name="Oh H.M."/>
            <person name="Kang I."/>
            <person name="Vergin K.L."/>
            <person name="Kang D."/>
            <person name="Rhee K.H."/>
            <person name="Giovannoni S.J."/>
            <person name="Cho J.C."/>
        </authorList>
    </citation>
    <scope>NUCLEOTIDE SEQUENCE [LARGE SCALE GENOMIC DNA]</scope>
    <source>
        <strain evidence="4">ATCC BAA-594 / HTCC2503 / KCTC 12087</strain>
    </source>
</reference>
<dbReference type="InterPro" id="IPR029058">
    <property type="entry name" value="AB_hydrolase_fold"/>
</dbReference>
<dbReference type="Proteomes" id="UP000001302">
    <property type="component" value="Chromosome"/>
</dbReference>
<accession>E0THB0</accession>
<name>E0THB0_PARBH</name>
<dbReference type="AlphaFoldDB" id="E0THB0"/>
<organism evidence="3 4">
    <name type="scientific">Parvularcula bermudensis (strain ATCC BAA-594 / HTCC2503 / KCTC 12087)</name>
    <dbReference type="NCBI Taxonomy" id="314260"/>
    <lineage>
        <taxon>Bacteria</taxon>
        <taxon>Pseudomonadati</taxon>
        <taxon>Pseudomonadota</taxon>
        <taxon>Alphaproteobacteria</taxon>
        <taxon>Parvularculales</taxon>
        <taxon>Parvularculaceae</taxon>
        <taxon>Parvularcula</taxon>
    </lineage>
</organism>
<evidence type="ECO:0000259" key="2">
    <source>
        <dbReference type="Pfam" id="PF12146"/>
    </source>
</evidence>
<reference evidence="4" key="1">
    <citation type="submission" date="2010-08" db="EMBL/GenBank/DDBJ databases">
        <title>Genome sequence of Parvularcula bermudensis HTCC2503.</title>
        <authorList>
            <person name="Kang D.-M."/>
            <person name="Oh H.-M."/>
            <person name="Cho J.-C."/>
        </authorList>
    </citation>
    <scope>NUCLEOTIDE SEQUENCE [LARGE SCALE GENOMIC DNA]</scope>
    <source>
        <strain evidence="4">ATCC BAA-594 / HTCC2503 / KCTC 12087</strain>
    </source>
</reference>
<dbReference type="SUPFAM" id="SSF53474">
    <property type="entry name" value="alpha/beta-Hydrolases"/>
    <property type="match status" value="1"/>
</dbReference>
<dbReference type="HOGENOM" id="CLU_1164973_0_0_5"/>
<evidence type="ECO:0000313" key="4">
    <source>
        <dbReference type="Proteomes" id="UP000001302"/>
    </source>
</evidence>
<evidence type="ECO:0000313" key="3">
    <source>
        <dbReference type="EMBL" id="ADM10200.1"/>
    </source>
</evidence>
<feature type="compositionally biased region" description="Pro residues" evidence="1">
    <location>
        <begin position="10"/>
        <end position="19"/>
    </location>
</feature>
<proteinExistence type="predicted"/>
<keyword evidence="4" id="KW-1185">Reference proteome</keyword>
<dbReference type="KEGG" id="pbr:PB2503_10744"/>